<dbReference type="HAMAP" id="MF_00509">
    <property type="entry name" value="ZipA"/>
    <property type="match status" value="1"/>
</dbReference>
<comment type="similarity">
    <text evidence="8 9">Belongs to the ZipA family.</text>
</comment>
<dbReference type="RefSeq" id="WP_018625021.1">
    <property type="nucleotide sequence ID" value="NZ_CP140158.1"/>
</dbReference>
<comment type="subcellular location">
    <subcellularLocation>
        <location evidence="8">Cell inner membrane</location>
        <topology evidence="8">Single-pass type I membrane protein</topology>
    </subcellularLocation>
    <text evidence="8">Localizes to the Z ring in an FtsZ-dependent manner.</text>
</comment>
<protein>
    <recommendedName>
        <fullName evidence="8 9">Cell division protein ZipA</fullName>
    </recommendedName>
</protein>
<evidence type="ECO:0000313" key="12">
    <source>
        <dbReference type="EMBL" id="WQG84548.1"/>
    </source>
</evidence>
<keyword evidence="5 8" id="KW-1133">Transmembrane helix</keyword>
<keyword evidence="13" id="KW-1185">Reference proteome</keyword>
<comment type="function">
    <text evidence="8 9">Essential cell division protein that stabilizes the FtsZ protofilaments by cross-linking them and that serves as a cytoplasmic membrane anchor for the Z ring. Also required for the recruitment to the septal ring of downstream cell division proteins.</text>
</comment>
<feature type="transmembrane region" description="Helical" evidence="8">
    <location>
        <begin position="6"/>
        <end position="24"/>
    </location>
</feature>
<dbReference type="EMBL" id="CP140158">
    <property type="protein sequence ID" value="WQG84548.1"/>
    <property type="molecule type" value="Genomic_DNA"/>
</dbReference>
<dbReference type="NCBIfam" id="TIGR02205">
    <property type="entry name" value="septum_zipA"/>
    <property type="match status" value="1"/>
</dbReference>
<keyword evidence="2 8" id="KW-0997">Cell inner membrane</keyword>
<reference evidence="12 13" key="1">
    <citation type="submission" date="2023-11" db="EMBL/GenBank/DDBJ databases">
        <title>MicrobeMod: A computational toolkit for identifying prokaryotic methylation and restriction-modification with nanopore sequencing.</title>
        <authorList>
            <person name="Crits-Christoph A."/>
            <person name="Kang S.C."/>
            <person name="Lee H."/>
            <person name="Ostrov N."/>
        </authorList>
    </citation>
    <scope>NUCLEOTIDE SEQUENCE [LARGE SCALE GENOMIC DNA]</scope>
    <source>
        <strain evidence="12 13">DSMZ 16071</strain>
    </source>
</reference>
<evidence type="ECO:0000256" key="5">
    <source>
        <dbReference type="ARBA" id="ARBA00022989"/>
    </source>
</evidence>
<keyword evidence="4 8" id="KW-0812">Transmembrane</keyword>
<keyword evidence="7 8" id="KW-0131">Cell cycle</keyword>
<feature type="domain" description="ZipA C-terminal FtsZ-binding" evidence="11">
    <location>
        <begin position="199"/>
        <end position="329"/>
    </location>
</feature>
<sequence>MDLQFTLLLIIVGLIIIGFIYFDAKRRSKVRREKVERELYEQRLEQQRDKTGFDPDGIGEVRVVGKKSDSTTAHSQEASSNNATTSTIAAHDVEEQMSQPVGSEDIAQTQATKPMTSDNEQSRVLSNDVNEHKDPIIDEDNIPVLDDALFEFTSEHFKREAAKETVKSEPKVESKPEQPKQTSLFEDVEEEKPAVEVEPDLIFSLYVVAPQEKPYHGPELVQTLVEQGMRHGDMDIFHRHAQANGRGAVQFSLANAFEPGIFDLDDIDNLHSKGLALFMTLPGPKKPMQAYELMVKTAQAITQQLGGRILDGSRSNFSRQIETHHKEQISEFERRQLLNKH</sequence>
<dbReference type="SUPFAM" id="SSF64383">
    <property type="entry name" value="Cell-division protein ZipA, C-terminal domain"/>
    <property type="match status" value="1"/>
</dbReference>
<keyword evidence="1 8" id="KW-1003">Cell membrane</keyword>
<dbReference type="PANTHER" id="PTHR38685:SF1">
    <property type="entry name" value="CELL DIVISION PROTEIN ZIPA"/>
    <property type="match status" value="1"/>
</dbReference>
<dbReference type="Proteomes" id="UP001324185">
    <property type="component" value="Chromosome"/>
</dbReference>
<dbReference type="PANTHER" id="PTHR38685">
    <property type="entry name" value="CELL DIVISION PROTEIN ZIPA"/>
    <property type="match status" value="1"/>
</dbReference>
<feature type="compositionally biased region" description="Basic and acidic residues" evidence="10">
    <location>
        <begin position="160"/>
        <end position="178"/>
    </location>
</feature>
<evidence type="ECO:0000256" key="4">
    <source>
        <dbReference type="ARBA" id="ARBA00022692"/>
    </source>
</evidence>
<keyword evidence="3 8" id="KW-0132">Cell division</keyword>
<feature type="compositionally biased region" description="Polar residues" evidence="10">
    <location>
        <begin position="70"/>
        <end position="85"/>
    </location>
</feature>
<organism evidence="12 13">
    <name type="scientific">Kangiella aquimarina</name>
    <dbReference type="NCBI Taxonomy" id="261965"/>
    <lineage>
        <taxon>Bacteria</taxon>
        <taxon>Pseudomonadati</taxon>
        <taxon>Pseudomonadota</taxon>
        <taxon>Gammaproteobacteria</taxon>
        <taxon>Kangiellales</taxon>
        <taxon>Kangiellaceae</taxon>
        <taxon>Kangiella</taxon>
    </lineage>
</organism>
<evidence type="ECO:0000313" key="13">
    <source>
        <dbReference type="Proteomes" id="UP001324185"/>
    </source>
</evidence>
<dbReference type="InterPro" id="IPR007449">
    <property type="entry name" value="ZipA_FtsZ-bd_C"/>
</dbReference>
<evidence type="ECO:0000259" key="11">
    <source>
        <dbReference type="SMART" id="SM00771"/>
    </source>
</evidence>
<name>A0ABZ0X1T0_9GAMM</name>
<feature type="region of interest" description="Disordered" evidence="10">
    <location>
        <begin position="46"/>
        <end position="85"/>
    </location>
</feature>
<evidence type="ECO:0000256" key="10">
    <source>
        <dbReference type="SAM" id="MobiDB-lite"/>
    </source>
</evidence>
<accession>A0ABZ0X1T0</accession>
<dbReference type="Pfam" id="PF04354">
    <property type="entry name" value="ZipA_C"/>
    <property type="match status" value="1"/>
</dbReference>
<evidence type="ECO:0000256" key="8">
    <source>
        <dbReference type="HAMAP-Rule" id="MF_00509"/>
    </source>
</evidence>
<proteinExistence type="inferred from homology"/>
<dbReference type="InterPro" id="IPR011919">
    <property type="entry name" value="Cell_div_ZipA"/>
</dbReference>
<evidence type="ECO:0000256" key="1">
    <source>
        <dbReference type="ARBA" id="ARBA00022475"/>
    </source>
</evidence>
<evidence type="ECO:0000256" key="3">
    <source>
        <dbReference type="ARBA" id="ARBA00022618"/>
    </source>
</evidence>
<dbReference type="Gene3D" id="3.30.1400.10">
    <property type="entry name" value="ZipA, C-terminal FtsZ-binding domain"/>
    <property type="match status" value="1"/>
</dbReference>
<evidence type="ECO:0000256" key="7">
    <source>
        <dbReference type="ARBA" id="ARBA00023306"/>
    </source>
</evidence>
<dbReference type="InterPro" id="IPR036765">
    <property type="entry name" value="ZipA_FtsZ-bd_C_sf"/>
</dbReference>
<comment type="subunit">
    <text evidence="8">Interacts with FtsZ via their C-terminal domains.</text>
</comment>
<evidence type="ECO:0000256" key="2">
    <source>
        <dbReference type="ARBA" id="ARBA00022519"/>
    </source>
</evidence>
<evidence type="ECO:0000256" key="6">
    <source>
        <dbReference type="ARBA" id="ARBA00023136"/>
    </source>
</evidence>
<keyword evidence="6 8" id="KW-0472">Membrane</keyword>
<dbReference type="GO" id="GO:0051301">
    <property type="term" value="P:cell division"/>
    <property type="evidence" value="ECO:0007669"/>
    <property type="project" value="UniProtKB-KW"/>
</dbReference>
<gene>
    <name evidence="8 12" type="primary">zipA</name>
    <name evidence="12" type="ORF">SR900_08720</name>
</gene>
<feature type="region of interest" description="Disordered" evidence="10">
    <location>
        <begin position="160"/>
        <end position="191"/>
    </location>
</feature>
<dbReference type="SMART" id="SM00771">
    <property type="entry name" value="ZipA_C"/>
    <property type="match status" value="1"/>
</dbReference>
<evidence type="ECO:0000256" key="9">
    <source>
        <dbReference type="RuleBase" id="RU003612"/>
    </source>
</evidence>